<dbReference type="OrthoDB" id="9789139at2"/>
<dbReference type="InterPro" id="IPR017642">
    <property type="entry name" value="DNA_S_mod_DndB"/>
</dbReference>
<reference evidence="1 2" key="1">
    <citation type="submission" date="2016-10" db="EMBL/GenBank/DDBJ databases">
        <authorList>
            <person name="de Groot N.N."/>
        </authorList>
    </citation>
    <scope>NUCLEOTIDE SEQUENCE [LARGE SCALE GENOMIC DNA]</scope>
    <source>
        <strain evidence="1 2">DSM 28286</strain>
    </source>
</reference>
<organism evidence="1 2">
    <name type="scientific">Parafilimonas terrae</name>
    <dbReference type="NCBI Taxonomy" id="1465490"/>
    <lineage>
        <taxon>Bacteria</taxon>
        <taxon>Pseudomonadati</taxon>
        <taxon>Bacteroidota</taxon>
        <taxon>Chitinophagia</taxon>
        <taxon>Chitinophagales</taxon>
        <taxon>Chitinophagaceae</taxon>
        <taxon>Parafilimonas</taxon>
    </lineage>
</organism>
<dbReference type="InterPro" id="IPR017601">
    <property type="entry name" value="DGQHR-contain_dom"/>
</dbReference>
<protein>
    <submittedName>
        <fullName evidence="1">DNA sulfur modification protein DndB</fullName>
    </submittedName>
</protein>
<dbReference type="NCBIfam" id="TIGR03187">
    <property type="entry name" value="DGQHR"/>
    <property type="match status" value="1"/>
</dbReference>
<dbReference type="STRING" id="1465490.SAMN05444277_10518"/>
<dbReference type="Proteomes" id="UP000199031">
    <property type="component" value="Unassembled WGS sequence"/>
</dbReference>
<sequence>MENKLVIPCIRSVMGDWVFYSSVMDVMEISIRVKTDKKYRENPDLDKILQRDLKERRQNIAKYLLTSKSRFFNSIIIGVFNSIPQWHEFKIDKKLNEINGSNQNQEYNHSVGLLEFSGDEEMFAIDGQHRVAGIQIAFEQEQNKPNDEKILKDDKFPVIFIAHIDDNLGRKRTRKLFSDINNTARPVQEGDRIKVDEENLNAIVTRRIYANYEHFKNGKLISLTEREKLDSKDEDHFTNLLGINNANKILKKLFKKKPKTNEWEEENVERFYKIVKEFYDYVIENVIDYNSFFVKKKLTIKQARKNNLYLLFRPIGLKLLARLYVFYSAKKDGLEELKTKINKISFVFPDSPFNNLLWSDGKMKAREKNQAIAYEITLYIFGDLQNDKQKTLLERYKDVVGNPAITLPQKIKV</sequence>
<evidence type="ECO:0000313" key="1">
    <source>
        <dbReference type="EMBL" id="SFQ07478.1"/>
    </source>
</evidence>
<dbReference type="Pfam" id="PF14072">
    <property type="entry name" value="DndB"/>
    <property type="match status" value="1"/>
</dbReference>
<dbReference type="EMBL" id="FOXQ01000005">
    <property type="protein sequence ID" value="SFQ07478.1"/>
    <property type="molecule type" value="Genomic_DNA"/>
</dbReference>
<accession>A0A1I5VIT3</accession>
<gene>
    <name evidence="1" type="ORF">SAMN05444277_10518</name>
</gene>
<keyword evidence="2" id="KW-1185">Reference proteome</keyword>
<proteinExistence type="predicted"/>
<dbReference type="RefSeq" id="WP_090657726.1">
    <property type="nucleotide sequence ID" value="NZ_FOXQ01000005.1"/>
</dbReference>
<dbReference type="CDD" id="cd16414">
    <property type="entry name" value="dndB_like"/>
    <property type="match status" value="1"/>
</dbReference>
<name>A0A1I5VIT3_9BACT</name>
<dbReference type="AlphaFoldDB" id="A0A1I5VIT3"/>
<evidence type="ECO:0000313" key="2">
    <source>
        <dbReference type="Proteomes" id="UP000199031"/>
    </source>
</evidence>